<dbReference type="GO" id="GO:0044423">
    <property type="term" value="C:virion component"/>
    <property type="evidence" value="ECO:0007669"/>
    <property type="project" value="UniProtKB-KW"/>
</dbReference>
<name>A0A6C0JXB1_9ZZZZ</name>
<evidence type="ECO:0000256" key="2">
    <source>
        <dbReference type="ARBA" id="ARBA00022664"/>
    </source>
</evidence>
<dbReference type="GO" id="GO:0006397">
    <property type="term" value="P:mRNA processing"/>
    <property type="evidence" value="ECO:0007669"/>
    <property type="project" value="UniProtKB-KW"/>
</dbReference>
<dbReference type="InterPro" id="IPR045355">
    <property type="entry name" value="PolyA_pol_cat_su"/>
</dbReference>
<sequence>MVSTRDKYNNQECDNSMTFQDCELAILRHAVDENEATLGEKIANSDDVKTIIKILENFLVRKKCICYGGTAINNILPKYAQFYNRDIEIPDYDFFSNNALEDAKELADIYYATGYKEVEAKAGVHHGTFKVFVNFIPVADITYLEDEIYKALQKEVIVRAGIRYAPPNYLRMSMYLELSRPQGDVSRWEKVFKRLTLLNKHYPLKPDTECNTIDFQREMDEKSPNNEHLYFLTRDALIEQGVIFFGGYGSVLYSQYINNKKRKYIQSIPDFDVLSEDPETTALILTERLNDSGFKDTKTLHHPAIGELIPERVEVLVGRDTIAFIFKPIACHSYNTIRVGEKEINVATIDTILSFYLAFIYTDKPYFNKDRILCMAQFLFEVEEKNRLRQTGLLKRFTMNCYGKQETLETIRALKTEMYKKLSDQRGTREYDMWFLKYSPALNKEKQDKQKDKSSKTQKKRAKSNKTKTRSSTNKFSKLFRKSFTKFS</sequence>
<feature type="compositionally biased region" description="Basic and acidic residues" evidence="8">
    <location>
        <begin position="445"/>
        <end position="455"/>
    </location>
</feature>
<feature type="region of interest" description="Disordered" evidence="8">
    <location>
        <begin position="445"/>
        <end position="488"/>
    </location>
</feature>
<dbReference type="GO" id="GO:0005524">
    <property type="term" value="F:ATP binding"/>
    <property type="evidence" value="ECO:0007669"/>
    <property type="project" value="UniProtKB-KW"/>
</dbReference>
<dbReference type="GO" id="GO:0016740">
    <property type="term" value="F:transferase activity"/>
    <property type="evidence" value="ECO:0007669"/>
    <property type="project" value="UniProtKB-KW"/>
</dbReference>
<accession>A0A6C0JXB1</accession>
<comment type="subcellular location">
    <subcellularLocation>
        <location evidence="1">Virion</location>
    </subcellularLocation>
</comment>
<keyword evidence="4" id="KW-0547">Nucleotide-binding</keyword>
<evidence type="ECO:0000256" key="8">
    <source>
        <dbReference type="SAM" id="MobiDB-lite"/>
    </source>
</evidence>
<dbReference type="AlphaFoldDB" id="A0A6C0JXB1"/>
<reference evidence="10" key="1">
    <citation type="journal article" date="2020" name="Nature">
        <title>Giant virus diversity and host interactions through global metagenomics.</title>
        <authorList>
            <person name="Schulz F."/>
            <person name="Roux S."/>
            <person name="Paez-Espino D."/>
            <person name="Jungbluth S."/>
            <person name="Walsh D.A."/>
            <person name="Denef V.J."/>
            <person name="McMahon K.D."/>
            <person name="Konstantinidis K.T."/>
            <person name="Eloe-Fadrosh E.A."/>
            <person name="Kyrpides N.C."/>
            <person name="Woyke T."/>
        </authorList>
    </citation>
    <scope>NUCLEOTIDE SEQUENCE</scope>
    <source>
        <strain evidence="10">GVMAG-S-1101164-67</strain>
    </source>
</reference>
<organism evidence="10">
    <name type="scientific">viral metagenome</name>
    <dbReference type="NCBI Taxonomy" id="1070528"/>
    <lineage>
        <taxon>unclassified sequences</taxon>
        <taxon>metagenomes</taxon>
        <taxon>organismal metagenomes</taxon>
    </lineage>
</organism>
<evidence type="ECO:0000256" key="5">
    <source>
        <dbReference type="ARBA" id="ARBA00022840"/>
    </source>
</evidence>
<evidence type="ECO:0000313" key="10">
    <source>
        <dbReference type="EMBL" id="QHU10023.1"/>
    </source>
</evidence>
<evidence type="ECO:0000256" key="1">
    <source>
        <dbReference type="ARBA" id="ARBA00004328"/>
    </source>
</evidence>
<dbReference type="Pfam" id="PF19244">
    <property type="entry name" value="Poly_A_pol_cat"/>
    <property type="match status" value="1"/>
</dbReference>
<evidence type="ECO:0000259" key="9">
    <source>
        <dbReference type="Pfam" id="PF19244"/>
    </source>
</evidence>
<keyword evidence="5" id="KW-0067">ATP-binding</keyword>
<keyword evidence="2" id="KW-0507">mRNA processing</keyword>
<protein>
    <recommendedName>
        <fullName evidence="9">Poly(A) polymerase catalytic subunit domain-containing protein</fullName>
    </recommendedName>
</protein>
<evidence type="ECO:0000256" key="6">
    <source>
        <dbReference type="ARBA" id="ARBA00022844"/>
    </source>
</evidence>
<evidence type="ECO:0000256" key="3">
    <source>
        <dbReference type="ARBA" id="ARBA00022679"/>
    </source>
</evidence>
<feature type="compositionally biased region" description="Basic residues" evidence="8">
    <location>
        <begin position="478"/>
        <end position="488"/>
    </location>
</feature>
<feature type="compositionally biased region" description="Basic residues" evidence="8">
    <location>
        <begin position="456"/>
        <end position="469"/>
    </location>
</feature>
<dbReference type="CDD" id="cd20921">
    <property type="entry name" value="polyA_pol_Pycodna"/>
    <property type="match status" value="1"/>
</dbReference>
<dbReference type="EMBL" id="MN740749">
    <property type="protein sequence ID" value="QHU10023.1"/>
    <property type="molecule type" value="Genomic_DNA"/>
</dbReference>
<feature type="domain" description="Poly(A) polymerase catalytic subunit" evidence="9">
    <location>
        <begin position="54"/>
        <end position="182"/>
    </location>
</feature>
<keyword evidence="6" id="KW-0946">Virion</keyword>
<proteinExistence type="predicted"/>
<keyword evidence="7" id="KW-0804">Transcription</keyword>
<evidence type="ECO:0000256" key="4">
    <source>
        <dbReference type="ARBA" id="ARBA00022741"/>
    </source>
</evidence>
<keyword evidence="3" id="KW-0808">Transferase</keyword>
<evidence type="ECO:0000256" key="7">
    <source>
        <dbReference type="ARBA" id="ARBA00023163"/>
    </source>
</evidence>